<organism evidence="8 9">
    <name type="scientific">Nakamurella flava</name>
    <dbReference type="NCBI Taxonomy" id="2576308"/>
    <lineage>
        <taxon>Bacteria</taxon>
        <taxon>Bacillati</taxon>
        <taxon>Actinomycetota</taxon>
        <taxon>Actinomycetes</taxon>
        <taxon>Nakamurellales</taxon>
        <taxon>Nakamurellaceae</taxon>
        <taxon>Nakamurella</taxon>
    </lineage>
</organism>
<dbReference type="InterPro" id="IPR005227">
    <property type="entry name" value="YqgF"/>
</dbReference>
<dbReference type="InterPro" id="IPR037027">
    <property type="entry name" value="YqgF/RNaseH-like_dom_sf"/>
</dbReference>
<dbReference type="InterPro" id="IPR012337">
    <property type="entry name" value="RNaseH-like_sf"/>
</dbReference>
<evidence type="ECO:0000259" key="7">
    <source>
        <dbReference type="SMART" id="SM00732"/>
    </source>
</evidence>
<keyword evidence="1 5" id="KW-0963">Cytoplasm</keyword>
<evidence type="ECO:0000256" key="5">
    <source>
        <dbReference type="HAMAP-Rule" id="MF_00651"/>
    </source>
</evidence>
<dbReference type="PANTHER" id="PTHR33317">
    <property type="entry name" value="POLYNUCLEOTIDYL TRANSFERASE, RIBONUCLEASE H-LIKE SUPERFAMILY PROTEIN"/>
    <property type="match status" value="1"/>
</dbReference>
<keyword evidence="3 5" id="KW-0540">Nuclease</keyword>
<dbReference type="HAMAP" id="MF_00651">
    <property type="entry name" value="Nuclease_YqgF"/>
    <property type="match status" value="1"/>
</dbReference>
<dbReference type="GO" id="GO:0004518">
    <property type="term" value="F:nuclease activity"/>
    <property type="evidence" value="ECO:0007669"/>
    <property type="project" value="UniProtKB-KW"/>
</dbReference>
<comment type="function">
    <text evidence="5">Could be a nuclease involved in processing of the 5'-end of pre-16S rRNA.</text>
</comment>
<dbReference type="EC" id="3.1.-.-" evidence="5"/>
<dbReference type="Proteomes" id="UP000306985">
    <property type="component" value="Unassembled WGS sequence"/>
</dbReference>
<dbReference type="Gene3D" id="3.30.420.140">
    <property type="entry name" value="YqgF/RNase H-like domain"/>
    <property type="match status" value="1"/>
</dbReference>
<sequence>MNDDPTTGSDRPSDPPRRGVRLGIDVGTVRVGVAVSDPGGILATPVATLPRDVAHGSDLDRLVALVSEYEVVEVVVGLPRTLRGTDGAAVTAARAYGDQVAARVAPVPLVYVDERLTTVSADRMLSQRGIKGRKRRAVVDQVAAVRILQNHLDALTHQRQRAAALDELGGPA</sequence>
<evidence type="ECO:0000313" key="9">
    <source>
        <dbReference type="Proteomes" id="UP000306985"/>
    </source>
</evidence>
<comment type="subcellular location">
    <subcellularLocation>
        <location evidence="5">Cytoplasm</location>
    </subcellularLocation>
</comment>
<reference evidence="8 9" key="1">
    <citation type="submission" date="2019-05" db="EMBL/GenBank/DDBJ databases">
        <title>Nakamurella sp. N5BH11, whole genome shotgun sequence.</title>
        <authorList>
            <person name="Tuo L."/>
        </authorList>
    </citation>
    <scope>NUCLEOTIDE SEQUENCE [LARGE SCALE GENOMIC DNA]</scope>
    <source>
        <strain evidence="8 9">N5BH11</strain>
    </source>
</reference>
<dbReference type="EMBL" id="SZZH01000001">
    <property type="protein sequence ID" value="TKV60417.1"/>
    <property type="molecule type" value="Genomic_DNA"/>
</dbReference>
<feature type="compositionally biased region" description="Polar residues" evidence="6">
    <location>
        <begin position="1"/>
        <end position="10"/>
    </location>
</feature>
<comment type="caution">
    <text evidence="8">The sequence shown here is derived from an EMBL/GenBank/DDBJ whole genome shotgun (WGS) entry which is preliminary data.</text>
</comment>
<dbReference type="GO" id="GO:0005829">
    <property type="term" value="C:cytosol"/>
    <property type="evidence" value="ECO:0007669"/>
    <property type="project" value="TreeGrafter"/>
</dbReference>
<dbReference type="GO" id="GO:0000967">
    <property type="term" value="P:rRNA 5'-end processing"/>
    <property type="evidence" value="ECO:0007669"/>
    <property type="project" value="UniProtKB-UniRule"/>
</dbReference>
<proteinExistence type="inferred from homology"/>
<evidence type="ECO:0000256" key="1">
    <source>
        <dbReference type="ARBA" id="ARBA00022490"/>
    </source>
</evidence>
<keyword evidence="4 5" id="KW-0378">Hydrolase</keyword>
<name>A0A4U6QJ13_9ACTN</name>
<keyword evidence="2 5" id="KW-0690">Ribosome biogenesis</keyword>
<dbReference type="InterPro" id="IPR006641">
    <property type="entry name" value="YqgF/RNaseH-like_dom"/>
</dbReference>
<dbReference type="RefSeq" id="WP_137447721.1">
    <property type="nucleotide sequence ID" value="NZ_SZZH01000001.1"/>
</dbReference>
<gene>
    <name evidence="8" type="primary">ruvX</name>
    <name evidence="8" type="ORF">FDO65_01495</name>
</gene>
<dbReference type="NCBIfam" id="TIGR00250">
    <property type="entry name" value="RNAse_H_YqgF"/>
    <property type="match status" value="1"/>
</dbReference>
<dbReference type="GO" id="GO:0016788">
    <property type="term" value="F:hydrolase activity, acting on ester bonds"/>
    <property type="evidence" value="ECO:0007669"/>
    <property type="project" value="UniProtKB-UniRule"/>
</dbReference>
<feature type="domain" description="YqgF/RNase H-like" evidence="7">
    <location>
        <begin position="19"/>
        <end position="121"/>
    </location>
</feature>
<dbReference type="CDD" id="cd16964">
    <property type="entry name" value="YqgF"/>
    <property type="match status" value="1"/>
</dbReference>
<evidence type="ECO:0000256" key="6">
    <source>
        <dbReference type="SAM" id="MobiDB-lite"/>
    </source>
</evidence>
<feature type="region of interest" description="Disordered" evidence="6">
    <location>
        <begin position="1"/>
        <end position="21"/>
    </location>
</feature>
<evidence type="ECO:0000256" key="4">
    <source>
        <dbReference type="ARBA" id="ARBA00022801"/>
    </source>
</evidence>
<keyword evidence="9" id="KW-1185">Reference proteome</keyword>
<evidence type="ECO:0000313" key="8">
    <source>
        <dbReference type="EMBL" id="TKV60417.1"/>
    </source>
</evidence>
<dbReference type="OrthoDB" id="9790539at2"/>
<dbReference type="Pfam" id="PF03652">
    <property type="entry name" value="RuvX"/>
    <property type="match status" value="1"/>
</dbReference>
<dbReference type="PANTHER" id="PTHR33317:SF4">
    <property type="entry name" value="POLYNUCLEOTIDYL TRANSFERASE, RIBONUCLEASE H-LIKE SUPERFAMILY PROTEIN"/>
    <property type="match status" value="1"/>
</dbReference>
<comment type="similarity">
    <text evidence="5">Belongs to the YqgF HJR family.</text>
</comment>
<accession>A0A4U6QJ13</accession>
<dbReference type="SMART" id="SM00732">
    <property type="entry name" value="YqgFc"/>
    <property type="match status" value="1"/>
</dbReference>
<evidence type="ECO:0000256" key="3">
    <source>
        <dbReference type="ARBA" id="ARBA00022722"/>
    </source>
</evidence>
<dbReference type="SUPFAM" id="SSF53098">
    <property type="entry name" value="Ribonuclease H-like"/>
    <property type="match status" value="1"/>
</dbReference>
<dbReference type="AlphaFoldDB" id="A0A4U6QJ13"/>
<protein>
    <recommendedName>
        <fullName evidence="5">Putative pre-16S rRNA nuclease</fullName>
        <ecNumber evidence="5">3.1.-.-</ecNumber>
    </recommendedName>
</protein>
<evidence type="ECO:0000256" key="2">
    <source>
        <dbReference type="ARBA" id="ARBA00022517"/>
    </source>
</evidence>